<evidence type="ECO:0000259" key="8">
    <source>
        <dbReference type="SMART" id="SM00479"/>
    </source>
</evidence>
<dbReference type="Proteomes" id="UP000325577">
    <property type="component" value="Linkage Group LG12"/>
</dbReference>
<feature type="domain" description="Exonuclease" evidence="8">
    <location>
        <begin position="9"/>
        <end position="183"/>
    </location>
</feature>
<keyword evidence="3" id="KW-0479">Metal-binding</keyword>
<feature type="compositionally biased region" description="Polar residues" evidence="7">
    <location>
        <begin position="217"/>
        <end position="230"/>
    </location>
</feature>
<proteinExistence type="predicted"/>
<keyword evidence="2" id="KW-0540">Nuclease</keyword>
<evidence type="ECO:0000313" key="9">
    <source>
        <dbReference type="EMBL" id="KAA8542464.1"/>
    </source>
</evidence>
<name>A0A5J5BID6_9ASTE</name>
<dbReference type="InterPro" id="IPR012337">
    <property type="entry name" value="RNaseH-like_sf"/>
</dbReference>
<comment type="cofactor">
    <cofactor evidence="1">
        <name>Mg(2+)</name>
        <dbReference type="ChEBI" id="CHEBI:18420"/>
    </cofactor>
</comment>
<evidence type="ECO:0000313" key="10">
    <source>
        <dbReference type="Proteomes" id="UP000325577"/>
    </source>
</evidence>
<keyword evidence="4" id="KW-0378">Hydrolase</keyword>
<feature type="region of interest" description="Disordered" evidence="7">
    <location>
        <begin position="193"/>
        <end position="230"/>
    </location>
</feature>
<evidence type="ECO:0000256" key="4">
    <source>
        <dbReference type="ARBA" id="ARBA00022801"/>
    </source>
</evidence>
<dbReference type="InterPro" id="IPR036397">
    <property type="entry name" value="RNaseH_sf"/>
</dbReference>
<evidence type="ECO:0000256" key="3">
    <source>
        <dbReference type="ARBA" id="ARBA00022723"/>
    </source>
</evidence>
<keyword evidence="10" id="KW-1185">Reference proteome</keyword>
<protein>
    <recommendedName>
        <fullName evidence="8">Exonuclease domain-containing protein</fullName>
    </recommendedName>
</protein>
<evidence type="ECO:0000256" key="6">
    <source>
        <dbReference type="ARBA" id="ARBA00022842"/>
    </source>
</evidence>
<sequence length="510" mass="56438">MVSNGDRSEIAFFDVETTVPTRPGQGFAILEFGAILVCPRKLAELESYSTLLRPNDLSLISNLSVRCNGITKDAVVSAPTFAEIADRVYDILHGRIWAGHNIVRFDCARIREVFAEINRPAPEPKGTIDSLALLTQKFGRRAGDMKMATLATYFGLGRQTHRSLDDVRMNLEVLKYCATVLFLESSLPDIFTTNSQVSPNATTRSRSNGKASLEGTGLNTNTPSSSVKIENHQMSSPTNQRMGENHPIFSLMTPNTGEEVPNTVEFNTVRPDPFDMGPLSDEMVRESHQSDDSIEEVTRSEFLESSSAAAPEGSVSCNDFLEPDEVSIPSVSVRLVPFYRGTQRIQVLHKDALLQLCCAHLKVRFGISTKFVDYAGRPHLSFVVDASPNLCRVLDACDNLAQRLSMDSGSSSEWRPVVTRKAGFLNSPTIRLHLPTLADGNVSRWVTEIYQKEASNTTQKLVVSKFDVVELDALFTPGTFVDAYFSLDPYDYQQRAGIRLVAKKLIIQSN</sequence>
<dbReference type="GO" id="GO:0003676">
    <property type="term" value="F:nucleic acid binding"/>
    <property type="evidence" value="ECO:0007669"/>
    <property type="project" value="InterPro"/>
</dbReference>
<dbReference type="AlphaFoldDB" id="A0A5J5BID6"/>
<evidence type="ECO:0000256" key="7">
    <source>
        <dbReference type="SAM" id="MobiDB-lite"/>
    </source>
</evidence>
<organism evidence="9 10">
    <name type="scientific">Nyssa sinensis</name>
    <dbReference type="NCBI Taxonomy" id="561372"/>
    <lineage>
        <taxon>Eukaryota</taxon>
        <taxon>Viridiplantae</taxon>
        <taxon>Streptophyta</taxon>
        <taxon>Embryophyta</taxon>
        <taxon>Tracheophyta</taxon>
        <taxon>Spermatophyta</taxon>
        <taxon>Magnoliopsida</taxon>
        <taxon>eudicotyledons</taxon>
        <taxon>Gunneridae</taxon>
        <taxon>Pentapetalae</taxon>
        <taxon>asterids</taxon>
        <taxon>Cornales</taxon>
        <taxon>Nyssaceae</taxon>
        <taxon>Nyssa</taxon>
    </lineage>
</organism>
<feature type="compositionally biased region" description="Polar residues" evidence="7">
    <location>
        <begin position="193"/>
        <end position="210"/>
    </location>
</feature>
<dbReference type="EMBL" id="CM018035">
    <property type="protein sequence ID" value="KAA8542464.1"/>
    <property type="molecule type" value="Genomic_DNA"/>
</dbReference>
<dbReference type="PANTHER" id="PTHR30231:SF4">
    <property type="entry name" value="PROTEIN NEN2"/>
    <property type="match status" value="1"/>
</dbReference>
<dbReference type="SUPFAM" id="SSF53098">
    <property type="entry name" value="Ribonuclease H-like"/>
    <property type="match status" value="1"/>
</dbReference>
<dbReference type="OrthoDB" id="2018529at2759"/>
<evidence type="ECO:0000256" key="2">
    <source>
        <dbReference type="ARBA" id="ARBA00022722"/>
    </source>
</evidence>
<evidence type="ECO:0000256" key="1">
    <source>
        <dbReference type="ARBA" id="ARBA00001946"/>
    </source>
</evidence>
<dbReference type="GO" id="GO:0046872">
    <property type="term" value="F:metal ion binding"/>
    <property type="evidence" value="ECO:0007669"/>
    <property type="project" value="UniProtKB-KW"/>
</dbReference>
<keyword evidence="5" id="KW-0269">Exonuclease</keyword>
<dbReference type="InterPro" id="IPR013520">
    <property type="entry name" value="Ribonucl_H"/>
</dbReference>
<dbReference type="CDD" id="cd06127">
    <property type="entry name" value="DEDDh"/>
    <property type="match status" value="1"/>
</dbReference>
<evidence type="ECO:0000256" key="5">
    <source>
        <dbReference type="ARBA" id="ARBA00022839"/>
    </source>
</evidence>
<accession>A0A5J5BID6</accession>
<dbReference type="GO" id="GO:0008408">
    <property type="term" value="F:3'-5' exonuclease activity"/>
    <property type="evidence" value="ECO:0007669"/>
    <property type="project" value="TreeGrafter"/>
</dbReference>
<reference evidence="9 10" key="1">
    <citation type="submission" date="2019-09" db="EMBL/GenBank/DDBJ databases">
        <title>A chromosome-level genome assembly of the Chinese tupelo Nyssa sinensis.</title>
        <authorList>
            <person name="Yang X."/>
            <person name="Kang M."/>
            <person name="Yang Y."/>
            <person name="Xiong H."/>
            <person name="Wang M."/>
            <person name="Zhang Z."/>
            <person name="Wang Z."/>
            <person name="Wu H."/>
            <person name="Ma T."/>
            <person name="Liu J."/>
            <person name="Xi Z."/>
        </authorList>
    </citation>
    <scope>NUCLEOTIDE SEQUENCE [LARGE SCALE GENOMIC DNA]</scope>
    <source>
        <strain evidence="9">J267</strain>
        <tissue evidence="9">Leaf</tissue>
    </source>
</reference>
<keyword evidence="6" id="KW-0460">Magnesium</keyword>
<dbReference type="SMART" id="SM00479">
    <property type="entry name" value="EXOIII"/>
    <property type="match status" value="1"/>
</dbReference>
<dbReference type="PANTHER" id="PTHR30231">
    <property type="entry name" value="DNA POLYMERASE III SUBUNIT EPSILON"/>
    <property type="match status" value="1"/>
</dbReference>
<dbReference type="Pfam" id="PF00929">
    <property type="entry name" value="RNase_T"/>
    <property type="match status" value="1"/>
</dbReference>
<gene>
    <name evidence="9" type="ORF">F0562_023400</name>
</gene>
<dbReference type="Gene3D" id="3.30.420.10">
    <property type="entry name" value="Ribonuclease H-like superfamily/Ribonuclease H"/>
    <property type="match status" value="1"/>
</dbReference>
<dbReference type="FunFam" id="3.30.420.10:FF:000040">
    <property type="entry name" value="Exonuclease family protein"/>
    <property type="match status" value="1"/>
</dbReference>